<dbReference type="Proteomes" id="UP000054632">
    <property type="component" value="Unassembled WGS sequence"/>
</dbReference>
<accession>A0A0V1FN57</accession>
<comment type="caution">
    <text evidence="2">The sequence shown here is derived from an EMBL/GenBank/DDBJ whole genome shotgun (WGS) entry which is preliminary data.</text>
</comment>
<proteinExistence type="predicted"/>
<dbReference type="Proteomes" id="UP000054995">
    <property type="component" value="Unassembled WGS sequence"/>
</dbReference>
<dbReference type="EMBL" id="JYDV01000138">
    <property type="protein sequence ID" value="KRZ29612.1"/>
    <property type="molecule type" value="Genomic_DNA"/>
</dbReference>
<evidence type="ECO:0000313" key="2">
    <source>
        <dbReference type="EMBL" id="KRY87446.1"/>
    </source>
</evidence>
<evidence type="ECO:0000313" key="1">
    <source>
        <dbReference type="EMBL" id="KRY75793.1"/>
    </source>
</evidence>
<protein>
    <submittedName>
        <fullName evidence="2">Uncharacterized protein</fullName>
    </submittedName>
</protein>
<keyword evidence="6" id="KW-1185">Reference proteome</keyword>
<organism evidence="2 6">
    <name type="scientific">Trichinella pseudospiralis</name>
    <name type="common">Parasitic roundworm</name>
    <dbReference type="NCBI Taxonomy" id="6337"/>
    <lineage>
        <taxon>Eukaryota</taxon>
        <taxon>Metazoa</taxon>
        <taxon>Ecdysozoa</taxon>
        <taxon>Nematoda</taxon>
        <taxon>Enoplea</taxon>
        <taxon>Dorylaimia</taxon>
        <taxon>Trichinellida</taxon>
        <taxon>Trichinellidae</taxon>
        <taxon>Trichinella</taxon>
    </lineage>
</organism>
<evidence type="ECO:0000313" key="3">
    <source>
        <dbReference type="EMBL" id="KRZ29612.1"/>
    </source>
</evidence>
<evidence type="ECO:0000313" key="4">
    <source>
        <dbReference type="Proteomes" id="UP000054632"/>
    </source>
</evidence>
<evidence type="ECO:0000313" key="5">
    <source>
        <dbReference type="Proteomes" id="UP000054826"/>
    </source>
</evidence>
<dbReference type="EMBL" id="JYDR01000015">
    <property type="protein sequence ID" value="KRY75793.1"/>
    <property type="molecule type" value="Genomic_DNA"/>
</dbReference>
<sequence>MVIAAGKHLLKIKSTERACFTFKAVQREVQAAKYAQDSKGSCTRIWDGQLKMDVKRQLDN</sequence>
<evidence type="ECO:0000313" key="6">
    <source>
        <dbReference type="Proteomes" id="UP000054995"/>
    </source>
</evidence>
<reference evidence="4 5" key="1">
    <citation type="submission" date="2015-01" db="EMBL/GenBank/DDBJ databases">
        <title>Evolution of Trichinella species and genotypes.</title>
        <authorList>
            <person name="Korhonen P.K."/>
            <person name="Edoardo P."/>
            <person name="Giuseppe L.R."/>
            <person name="Gasser R.B."/>
        </authorList>
    </citation>
    <scope>NUCLEOTIDE SEQUENCE [LARGE SCALE GENOMIC DNA]</scope>
    <source>
        <strain evidence="1">ISS13</strain>
        <strain evidence="3">ISS176</strain>
        <strain evidence="2">ISS470</strain>
    </source>
</reference>
<dbReference type="EMBL" id="JYDT01000055">
    <property type="protein sequence ID" value="KRY87446.1"/>
    <property type="molecule type" value="Genomic_DNA"/>
</dbReference>
<dbReference type="AlphaFoldDB" id="A0A0V1FN57"/>
<name>A0A0V1FN57_TRIPS</name>
<gene>
    <name evidence="1" type="ORF">T4A_12335</name>
    <name evidence="3" type="ORF">T4C_4027</name>
    <name evidence="2" type="ORF">T4D_4796</name>
</gene>
<dbReference type="Proteomes" id="UP000054826">
    <property type="component" value="Unassembled WGS sequence"/>
</dbReference>